<dbReference type="PANTHER" id="PTHR18034:SF3">
    <property type="entry name" value="PRE-MRNA-SPLICING FACTOR CWC22 HOMOLOG"/>
    <property type="match status" value="1"/>
</dbReference>
<feature type="region of interest" description="Disordered" evidence="6">
    <location>
        <begin position="678"/>
        <end position="728"/>
    </location>
</feature>
<dbReference type="GO" id="GO:0016607">
    <property type="term" value="C:nuclear speck"/>
    <property type="evidence" value="ECO:0007669"/>
    <property type="project" value="UniProtKB-SubCell"/>
</dbReference>
<feature type="compositionally biased region" description="Basic residues" evidence="6">
    <location>
        <begin position="25"/>
        <end position="36"/>
    </location>
</feature>
<feature type="domain" description="MI" evidence="7">
    <location>
        <begin position="484"/>
        <end position="600"/>
    </location>
</feature>
<evidence type="ECO:0000313" key="8">
    <source>
        <dbReference type="EMBL" id="KAL1123774.1"/>
    </source>
</evidence>
<dbReference type="FunFam" id="1.25.40.180:FF:000004">
    <property type="entry name" value="pre-mRNA-splicing factor CWC22 homolog"/>
    <property type="match status" value="1"/>
</dbReference>
<dbReference type="Proteomes" id="UP001558652">
    <property type="component" value="Unassembled WGS sequence"/>
</dbReference>
<dbReference type="Pfam" id="PF02854">
    <property type="entry name" value="MIF4G"/>
    <property type="match status" value="1"/>
</dbReference>
<dbReference type="InterPro" id="IPR003891">
    <property type="entry name" value="Initiation_fac_eIF4g_MI"/>
</dbReference>
<dbReference type="AlphaFoldDB" id="A0ABD0Y9M6"/>
<comment type="similarity">
    <text evidence="2">Belongs to the CWC22 family.</text>
</comment>
<dbReference type="InterPro" id="IPR050781">
    <property type="entry name" value="CWC22_splicing_factor"/>
</dbReference>
<evidence type="ECO:0000256" key="4">
    <source>
        <dbReference type="ARBA" id="ARBA00023187"/>
    </source>
</evidence>
<organism evidence="8 9">
    <name type="scientific">Ranatra chinensis</name>
    <dbReference type="NCBI Taxonomy" id="642074"/>
    <lineage>
        <taxon>Eukaryota</taxon>
        <taxon>Metazoa</taxon>
        <taxon>Ecdysozoa</taxon>
        <taxon>Arthropoda</taxon>
        <taxon>Hexapoda</taxon>
        <taxon>Insecta</taxon>
        <taxon>Pterygota</taxon>
        <taxon>Neoptera</taxon>
        <taxon>Paraneoptera</taxon>
        <taxon>Hemiptera</taxon>
        <taxon>Heteroptera</taxon>
        <taxon>Panheteroptera</taxon>
        <taxon>Nepomorpha</taxon>
        <taxon>Nepidae</taxon>
        <taxon>Ranatrinae</taxon>
        <taxon>Ranatra</taxon>
    </lineage>
</organism>
<feature type="compositionally biased region" description="Low complexity" evidence="6">
    <location>
        <begin position="695"/>
        <end position="708"/>
    </location>
</feature>
<sequence length="751" mass="85937">MGSVKKSSRNGEETNSEAAEEKTSREHHKSEKHKRRDRESERGSEPTKKCRRLEDGERRKREPEKENRKEDRRKREDREERSSKYDGDSEEKRKGPSRRHEEDWGGRHKRHYKDYETYNEDGERHRRYYKESEMYDEDPPPPPPAPKKDLDLITSKTGGAYIPPGKLKLMQASITDKTSIAYQRLAWEALKKSIHGHINKVNTSNIGILARLLFKENLVRGRGLLCRSIIQAQATSMTFTNVYASLVAIINSKFPKIGELLVRRVIMQFKRGYKRGDKAITTSASTFIAHLVNQRVVHEIVALEMLTLLVENPTDDSVEIAVSFLKECGQKLAEVSVRGSNAIFDMLRNILHEGKLDKRVQYMIEVMFQVRKDEFRSFPSVVEDLDLVNEEDQFTHLITLEDAKDSEDILNVFKHDENYEENEAKYAELRKEILGDDDDDDDGEDDDDDDDEDDEGSSAASGDDSEEEEKKTTIIDNTETNLIALRKTIYLTIQSSLDFEECAHKLLKMEIKPGQQVELCHMLLDCCAEQRTYEKFFGLLAQRFCQINRVYVAPLEQIFQDSYATVHRLDTNKLRNVAKFFAHLLFTDAISWGVLTTVKLNEDDTTSSSRIFIKILFQELSEYMGLANLNARVKDPALQSSMEGLFPRDNPKNTRFAINFFTSIGLGGLTDELREHLKSQPKPSAVPQLVSQLPSSSSSSDSDSSSDSSSDDSSSEESSSSGDLSNRLKRSRSSFYWSLLENKLVVLILID</sequence>
<keyword evidence="9" id="KW-1185">Reference proteome</keyword>
<dbReference type="Gene3D" id="1.25.40.180">
    <property type="match status" value="1"/>
</dbReference>
<dbReference type="SMART" id="SM00544">
    <property type="entry name" value="MA3"/>
    <property type="match status" value="1"/>
</dbReference>
<feature type="compositionally biased region" description="Acidic residues" evidence="6">
    <location>
        <begin position="435"/>
        <end position="456"/>
    </location>
</feature>
<dbReference type="PROSITE" id="PS51366">
    <property type="entry name" value="MI"/>
    <property type="match status" value="1"/>
</dbReference>
<evidence type="ECO:0000259" key="7">
    <source>
        <dbReference type="PROSITE" id="PS51366"/>
    </source>
</evidence>
<reference evidence="8 9" key="1">
    <citation type="submission" date="2024-07" db="EMBL/GenBank/DDBJ databases">
        <title>Chromosome-level genome assembly of the water stick insect Ranatra chinensis (Heteroptera: Nepidae).</title>
        <authorList>
            <person name="Liu X."/>
        </authorList>
    </citation>
    <scope>NUCLEOTIDE SEQUENCE [LARGE SCALE GENOMIC DNA]</scope>
    <source>
        <strain evidence="8">Cailab_2021Rc</strain>
        <tissue evidence="8">Muscle</tissue>
    </source>
</reference>
<dbReference type="GO" id="GO:0006397">
    <property type="term" value="P:mRNA processing"/>
    <property type="evidence" value="ECO:0007669"/>
    <property type="project" value="UniProtKB-KW"/>
</dbReference>
<evidence type="ECO:0000256" key="2">
    <source>
        <dbReference type="ARBA" id="ARBA00006856"/>
    </source>
</evidence>
<dbReference type="PANTHER" id="PTHR18034">
    <property type="entry name" value="CELL CYCLE CONTROL PROTEIN CWF22-RELATED"/>
    <property type="match status" value="1"/>
</dbReference>
<evidence type="ECO:0000256" key="5">
    <source>
        <dbReference type="ARBA" id="ARBA00023242"/>
    </source>
</evidence>
<gene>
    <name evidence="8" type="ORF">AAG570_001547</name>
</gene>
<comment type="subcellular location">
    <subcellularLocation>
        <location evidence="1">Nucleus speckle</location>
    </subcellularLocation>
</comment>
<protein>
    <recommendedName>
        <fullName evidence="7">MI domain-containing protein</fullName>
    </recommendedName>
</protein>
<dbReference type="InterPro" id="IPR016024">
    <property type="entry name" value="ARM-type_fold"/>
</dbReference>
<feature type="region of interest" description="Disordered" evidence="6">
    <location>
        <begin position="1"/>
        <end position="108"/>
    </location>
</feature>
<keyword evidence="3" id="KW-0507">mRNA processing</keyword>
<keyword evidence="5" id="KW-0539">Nucleus</keyword>
<dbReference type="SUPFAM" id="SSF48371">
    <property type="entry name" value="ARM repeat"/>
    <property type="match status" value="1"/>
</dbReference>
<dbReference type="Pfam" id="PF02847">
    <property type="entry name" value="MA3"/>
    <property type="match status" value="1"/>
</dbReference>
<accession>A0ABD0Y9M6</accession>
<keyword evidence="4" id="KW-0508">mRNA splicing</keyword>
<feature type="region of interest" description="Disordered" evidence="6">
    <location>
        <begin position="433"/>
        <end position="474"/>
    </location>
</feature>
<dbReference type="InterPro" id="IPR003890">
    <property type="entry name" value="MIF4G-like_typ-3"/>
</dbReference>
<feature type="compositionally biased region" description="Basic and acidic residues" evidence="6">
    <location>
        <begin position="37"/>
        <end position="106"/>
    </location>
</feature>
<proteinExistence type="inferred from homology"/>
<comment type="caution">
    <text evidence="8">The sequence shown here is derived from an EMBL/GenBank/DDBJ whole genome shotgun (WGS) entry which is preliminary data.</text>
</comment>
<evidence type="ECO:0000256" key="1">
    <source>
        <dbReference type="ARBA" id="ARBA00004324"/>
    </source>
</evidence>
<evidence type="ECO:0000313" key="9">
    <source>
        <dbReference type="Proteomes" id="UP001558652"/>
    </source>
</evidence>
<evidence type="ECO:0000256" key="6">
    <source>
        <dbReference type="SAM" id="MobiDB-lite"/>
    </source>
</evidence>
<evidence type="ECO:0000256" key="3">
    <source>
        <dbReference type="ARBA" id="ARBA00022664"/>
    </source>
</evidence>
<dbReference type="SMART" id="SM00543">
    <property type="entry name" value="MIF4G"/>
    <property type="match status" value="1"/>
</dbReference>
<dbReference type="EMBL" id="JBFDAA010000011">
    <property type="protein sequence ID" value="KAL1123774.1"/>
    <property type="molecule type" value="Genomic_DNA"/>
</dbReference>
<name>A0ABD0Y9M6_9HEMI</name>
<dbReference type="GO" id="GO:0008380">
    <property type="term" value="P:RNA splicing"/>
    <property type="evidence" value="ECO:0007669"/>
    <property type="project" value="UniProtKB-KW"/>
</dbReference>